<keyword evidence="3" id="KW-0819">tRNA processing</keyword>
<dbReference type="PROSITE" id="PS51379">
    <property type="entry name" value="4FE4S_FER_2"/>
    <property type="match status" value="1"/>
</dbReference>
<feature type="domain" description="4Fe-4S ferredoxin-type" evidence="9">
    <location>
        <begin position="177"/>
        <end position="206"/>
    </location>
</feature>
<reference evidence="10 11" key="1">
    <citation type="journal article" date="2016" name="Genome Announc.">
        <title>First Complete Genome Sequence of a Subdivision 6 Acidobacterium Strain.</title>
        <authorList>
            <person name="Huang S."/>
            <person name="Vieira S."/>
            <person name="Bunk B."/>
            <person name="Riedel T."/>
            <person name="Sproer C."/>
            <person name="Overmann J."/>
        </authorList>
    </citation>
    <scope>NUCLEOTIDE SEQUENCE [LARGE SCALE GENOMIC DNA]</scope>
    <source>
        <strain evidence="11">DSM 100886 HEG_-6_39</strain>
    </source>
</reference>
<dbReference type="KEGG" id="abac:LuPra_04631"/>
<dbReference type="Pfam" id="PF08331">
    <property type="entry name" value="QueG_DUF1730"/>
    <property type="match status" value="1"/>
</dbReference>
<dbReference type="PANTHER" id="PTHR30002:SF4">
    <property type="entry name" value="EPOXYQUEUOSINE REDUCTASE"/>
    <property type="match status" value="1"/>
</dbReference>
<name>A0A143PSL5_LUTPR</name>
<sequence length="352" mass="38840">MLSLDALRAHALTLGFDLCGVAQVQQVARLDYLREWVAKGYAGDLHYVMRSADARIEPERVLPGARSAIVTGTIYHTEAPLSRDREAPGIANIARYAWGEDYHQVLGRRQHLLIGWLKEHADGAFDAVGYVDTGPVQEKALAAAAGLGWIGKHTCLINQELGSWLFLSVILTTLDLPAGSSVPDRCGTCTRCLDVCPTNAIVEPYVVDATRCLSYITIESHEGIAPAQRDWVGSQVYGCDLCQDVCPWNTGVTVTEDPVWVARPLWNQATLAGLWRATDEQLQVAIRHSPMYRTKVWRIRRNLALAIAASGDPAAHAALFEQRDPVIDPSLAHAVVIEHVAWARTRIEQLRR</sequence>
<gene>
    <name evidence="10" type="primary">queG</name>
    <name evidence="10" type="ORF">LuPra_04631</name>
</gene>
<evidence type="ECO:0000256" key="6">
    <source>
        <dbReference type="ARBA" id="ARBA00023002"/>
    </source>
</evidence>
<evidence type="ECO:0000313" key="10">
    <source>
        <dbReference type="EMBL" id="AMY11381.1"/>
    </source>
</evidence>
<dbReference type="InterPro" id="IPR004453">
    <property type="entry name" value="QueG"/>
</dbReference>
<dbReference type="Gene3D" id="3.30.70.20">
    <property type="match status" value="1"/>
</dbReference>
<dbReference type="GO" id="GO:0008616">
    <property type="term" value="P:tRNA queuosine(34) biosynthetic process"/>
    <property type="evidence" value="ECO:0007669"/>
    <property type="project" value="UniProtKB-KW"/>
</dbReference>
<reference evidence="11" key="2">
    <citation type="submission" date="2016-04" db="EMBL/GenBank/DDBJ databases">
        <title>First Complete Genome Sequence of a Subdivision 6 Acidobacterium.</title>
        <authorList>
            <person name="Huang S."/>
            <person name="Vieira S."/>
            <person name="Bunk B."/>
            <person name="Riedel T."/>
            <person name="Sproeer C."/>
            <person name="Overmann J."/>
        </authorList>
    </citation>
    <scope>NUCLEOTIDE SEQUENCE [LARGE SCALE GENOMIC DNA]</scope>
    <source>
        <strain evidence="11">DSM 100886 HEG_-6_39</strain>
    </source>
</reference>
<evidence type="ECO:0000256" key="3">
    <source>
        <dbReference type="ARBA" id="ARBA00022694"/>
    </source>
</evidence>
<evidence type="ECO:0000256" key="2">
    <source>
        <dbReference type="ARBA" id="ARBA00022490"/>
    </source>
</evidence>
<dbReference type="InterPro" id="IPR013542">
    <property type="entry name" value="QueG_DUF1730"/>
</dbReference>
<evidence type="ECO:0000256" key="7">
    <source>
        <dbReference type="ARBA" id="ARBA00023004"/>
    </source>
</evidence>
<dbReference type="EMBL" id="CP015136">
    <property type="protein sequence ID" value="AMY11381.1"/>
    <property type="molecule type" value="Genomic_DNA"/>
</dbReference>
<keyword evidence="1" id="KW-0004">4Fe-4S</keyword>
<keyword evidence="4" id="KW-0479">Metal-binding</keyword>
<keyword evidence="8" id="KW-0411">Iron-sulfur</keyword>
<evidence type="ECO:0000313" key="11">
    <source>
        <dbReference type="Proteomes" id="UP000076079"/>
    </source>
</evidence>
<dbReference type="Proteomes" id="UP000076079">
    <property type="component" value="Chromosome"/>
</dbReference>
<keyword evidence="5" id="KW-0671">Queuosine biosynthesis</keyword>
<dbReference type="PATRIC" id="fig|1813736.3.peg.4883"/>
<keyword evidence="11" id="KW-1185">Reference proteome</keyword>
<evidence type="ECO:0000256" key="4">
    <source>
        <dbReference type="ARBA" id="ARBA00022723"/>
    </source>
</evidence>
<dbReference type="SUPFAM" id="SSF46548">
    <property type="entry name" value="alpha-helical ferredoxin"/>
    <property type="match status" value="1"/>
</dbReference>
<evidence type="ECO:0000256" key="5">
    <source>
        <dbReference type="ARBA" id="ARBA00022785"/>
    </source>
</evidence>
<accession>A0A143PSL5</accession>
<organism evidence="10 11">
    <name type="scientific">Luteitalea pratensis</name>
    <dbReference type="NCBI Taxonomy" id="1855912"/>
    <lineage>
        <taxon>Bacteria</taxon>
        <taxon>Pseudomonadati</taxon>
        <taxon>Acidobacteriota</taxon>
        <taxon>Vicinamibacteria</taxon>
        <taxon>Vicinamibacterales</taxon>
        <taxon>Vicinamibacteraceae</taxon>
        <taxon>Luteitalea</taxon>
    </lineage>
</organism>
<dbReference type="PANTHER" id="PTHR30002">
    <property type="entry name" value="EPOXYQUEUOSINE REDUCTASE"/>
    <property type="match status" value="1"/>
</dbReference>
<dbReference type="STRING" id="1855912.LuPra_04631"/>
<dbReference type="GO" id="GO:0046872">
    <property type="term" value="F:metal ion binding"/>
    <property type="evidence" value="ECO:0007669"/>
    <property type="project" value="UniProtKB-KW"/>
</dbReference>
<dbReference type="NCBIfam" id="TIGR00276">
    <property type="entry name" value="tRNA epoxyqueuosine(34) reductase QueG"/>
    <property type="match status" value="1"/>
</dbReference>
<dbReference type="GO" id="GO:0051539">
    <property type="term" value="F:4 iron, 4 sulfur cluster binding"/>
    <property type="evidence" value="ECO:0007669"/>
    <property type="project" value="UniProtKB-KW"/>
</dbReference>
<dbReference type="RefSeq" id="WP_110172932.1">
    <property type="nucleotide sequence ID" value="NZ_CP015136.1"/>
</dbReference>
<evidence type="ECO:0000259" key="9">
    <source>
        <dbReference type="PROSITE" id="PS51379"/>
    </source>
</evidence>
<dbReference type="AlphaFoldDB" id="A0A143PSL5"/>
<dbReference type="EC" id="1.1.-.-" evidence="10"/>
<evidence type="ECO:0000256" key="8">
    <source>
        <dbReference type="ARBA" id="ARBA00023014"/>
    </source>
</evidence>
<keyword evidence="7" id="KW-0408">Iron</keyword>
<keyword evidence="2" id="KW-0963">Cytoplasm</keyword>
<dbReference type="OrthoDB" id="9784571at2"/>
<keyword evidence="6 10" id="KW-0560">Oxidoreductase</keyword>
<dbReference type="Pfam" id="PF13484">
    <property type="entry name" value="Fer4_16"/>
    <property type="match status" value="1"/>
</dbReference>
<dbReference type="InterPro" id="IPR017900">
    <property type="entry name" value="4Fe4S_Fe_S_CS"/>
</dbReference>
<protein>
    <submittedName>
        <fullName evidence="10">Epoxyqueuosine reductase</fullName>
        <ecNumber evidence="10">1.1.-.-</ecNumber>
    </submittedName>
</protein>
<dbReference type="PROSITE" id="PS00198">
    <property type="entry name" value="4FE4S_FER_1"/>
    <property type="match status" value="1"/>
</dbReference>
<dbReference type="InterPro" id="IPR017896">
    <property type="entry name" value="4Fe4S_Fe-S-bd"/>
</dbReference>
<dbReference type="GO" id="GO:0052693">
    <property type="term" value="F:epoxyqueuosine reductase activity"/>
    <property type="evidence" value="ECO:0007669"/>
    <property type="project" value="TreeGrafter"/>
</dbReference>
<evidence type="ECO:0000256" key="1">
    <source>
        <dbReference type="ARBA" id="ARBA00022485"/>
    </source>
</evidence>
<proteinExistence type="predicted"/>